<reference evidence="1" key="1">
    <citation type="submission" date="2024-01" db="EMBL/GenBank/DDBJ databases">
        <title>First draft genome sequence data of TA4-1, the type strain of Gram-positive actinobacterium Streptomyces chiangmaiensis.</title>
        <authorList>
            <person name="Yasawong M."/>
            <person name="Nantapong N."/>
        </authorList>
    </citation>
    <scope>NUCLEOTIDE SEQUENCE</scope>
    <source>
        <strain evidence="1">TA4-1</strain>
    </source>
</reference>
<evidence type="ECO:0000313" key="1">
    <source>
        <dbReference type="EMBL" id="MED7827784.1"/>
    </source>
</evidence>
<dbReference type="RefSeq" id="WP_329512154.1">
    <property type="nucleotide sequence ID" value="NZ_BAAAYZ010000061.1"/>
</dbReference>
<dbReference type="Proteomes" id="UP001333996">
    <property type="component" value="Unassembled WGS sequence"/>
</dbReference>
<dbReference type="EMBL" id="JAYWVC010000270">
    <property type="protein sequence ID" value="MED7827784.1"/>
    <property type="molecule type" value="Genomic_DNA"/>
</dbReference>
<keyword evidence="2" id="KW-1185">Reference proteome</keyword>
<name>A0ABU7FXI8_9ACTN</name>
<proteinExistence type="predicted"/>
<accession>A0ABU7FXI8</accession>
<evidence type="ECO:0000313" key="2">
    <source>
        <dbReference type="Proteomes" id="UP001333996"/>
    </source>
</evidence>
<dbReference type="SUPFAM" id="SSF56059">
    <property type="entry name" value="Glutathione synthetase ATP-binding domain-like"/>
    <property type="match status" value="1"/>
</dbReference>
<organism evidence="1 2">
    <name type="scientific">Streptomyces chiangmaiensis</name>
    <dbReference type="NCBI Taxonomy" id="766497"/>
    <lineage>
        <taxon>Bacteria</taxon>
        <taxon>Bacillati</taxon>
        <taxon>Actinomycetota</taxon>
        <taxon>Actinomycetes</taxon>
        <taxon>Kitasatosporales</taxon>
        <taxon>Streptomycetaceae</taxon>
        <taxon>Streptomyces</taxon>
    </lineage>
</organism>
<gene>
    <name evidence="1" type="ORF">VXC91_39320</name>
</gene>
<protein>
    <submittedName>
        <fullName evidence="1">Uncharacterized protein</fullName>
    </submittedName>
</protein>
<sequence>MSTPTRCVYEFAEGSREMVDLLSGKGAGLAGMTPLGLPLSAGCHRGLE</sequence>
<comment type="caution">
    <text evidence="1">The sequence shown here is derived from an EMBL/GenBank/DDBJ whole genome shotgun (WGS) entry which is preliminary data.</text>
</comment>